<reference evidence="1 2" key="1">
    <citation type="submission" date="2017-12" db="EMBL/GenBank/DDBJ databases">
        <title>High-resolution comparative analysis of great ape genomes.</title>
        <authorList>
            <person name="Pollen A."/>
            <person name="Hastie A."/>
            <person name="Hormozdiari F."/>
            <person name="Dougherty M."/>
            <person name="Liu R."/>
            <person name="Chaisson M."/>
            <person name="Hoppe E."/>
            <person name="Hill C."/>
            <person name="Pang A."/>
            <person name="Hillier L."/>
            <person name="Baker C."/>
            <person name="Armstrong J."/>
            <person name="Shendure J."/>
            <person name="Paten B."/>
            <person name="Wilson R."/>
            <person name="Chao H."/>
            <person name="Schneider V."/>
            <person name="Ventura M."/>
            <person name="Kronenberg Z."/>
            <person name="Murali S."/>
            <person name="Gordon D."/>
            <person name="Cantsilieris S."/>
            <person name="Munson K."/>
            <person name="Nelson B."/>
            <person name="Raja A."/>
            <person name="Underwood J."/>
            <person name="Diekhans M."/>
            <person name="Fiddes I."/>
            <person name="Haussler D."/>
            <person name="Eichler E."/>
        </authorList>
    </citation>
    <scope>NUCLEOTIDE SEQUENCE [LARGE SCALE GENOMIC DNA]</scope>
    <source>
        <strain evidence="1">Yerkes chimp pedigree #C0471</strain>
    </source>
</reference>
<dbReference type="PANTHER" id="PTHR15571:SF2">
    <property type="entry name" value="GEM-ASSOCIATED PROTEIN 4"/>
    <property type="match status" value="1"/>
</dbReference>
<accession>A0A2J8JKF6</accession>
<dbReference type="GO" id="GO:0006364">
    <property type="term" value="P:rRNA processing"/>
    <property type="evidence" value="ECO:0007669"/>
    <property type="project" value="InterPro"/>
</dbReference>
<feature type="non-terminal residue" evidence="1">
    <location>
        <position position="70"/>
    </location>
</feature>
<protein>
    <submittedName>
        <fullName evidence="1">GEMIN4 isoform 7</fullName>
    </submittedName>
</protein>
<name>A0A2J8JKF6_PANTR</name>
<dbReference type="AlphaFoldDB" id="A0A2J8JKF6"/>
<dbReference type="Proteomes" id="UP000236370">
    <property type="component" value="Unassembled WGS sequence"/>
</dbReference>
<evidence type="ECO:0000313" key="1">
    <source>
        <dbReference type="EMBL" id="PNI23249.1"/>
    </source>
</evidence>
<dbReference type="EMBL" id="NBAG03000449">
    <property type="protein sequence ID" value="PNI23249.1"/>
    <property type="molecule type" value="Genomic_DNA"/>
</dbReference>
<sequence length="70" mass="7790">MFEACSQGPLNICEEMTILHGGFLLAEQLFHPKALAELTKSDWEHVGRPIVEALREISSAAAHSQPFAWK</sequence>
<dbReference type="GO" id="GO:0000387">
    <property type="term" value="P:spliceosomal snRNP assembly"/>
    <property type="evidence" value="ECO:0007669"/>
    <property type="project" value="InterPro"/>
</dbReference>
<dbReference type="GO" id="GO:0032797">
    <property type="term" value="C:SMN complex"/>
    <property type="evidence" value="ECO:0007669"/>
    <property type="project" value="InterPro"/>
</dbReference>
<comment type="caution">
    <text evidence="1">The sequence shown here is derived from an EMBL/GenBank/DDBJ whole genome shotgun (WGS) entry which is preliminary data.</text>
</comment>
<organism evidence="1 2">
    <name type="scientific">Pan troglodytes</name>
    <name type="common">Chimpanzee</name>
    <dbReference type="NCBI Taxonomy" id="9598"/>
    <lineage>
        <taxon>Eukaryota</taxon>
        <taxon>Metazoa</taxon>
        <taxon>Chordata</taxon>
        <taxon>Craniata</taxon>
        <taxon>Vertebrata</taxon>
        <taxon>Euteleostomi</taxon>
        <taxon>Mammalia</taxon>
        <taxon>Eutheria</taxon>
        <taxon>Euarchontoglires</taxon>
        <taxon>Primates</taxon>
        <taxon>Haplorrhini</taxon>
        <taxon>Catarrhini</taxon>
        <taxon>Hominidae</taxon>
        <taxon>Pan</taxon>
    </lineage>
</organism>
<proteinExistence type="predicted"/>
<evidence type="ECO:0000313" key="2">
    <source>
        <dbReference type="Proteomes" id="UP000236370"/>
    </source>
</evidence>
<dbReference type="PANTHER" id="PTHR15571">
    <property type="entry name" value="GEM-ASSOCIATED PROTEIN 4"/>
    <property type="match status" value="1"/>
</dbReference>
<gene>
    <name evidence="1" type="ORF">CK820_G0046707</name>
</gene>
<dbReference type="InterPro" id="IPR033265">
    <property type="entry name" value="GEMIN4"/>
</dbReference>